<gene>
    <name evidence="2" type="primary">LOC111119002</name>
</gene>
<sequence length="284" mass="32147">MASSKPPEVQMVRGREGTEWTLALSLRTLAEFRVPNVCNAFHVSLGKSNKFWVSDTVDSLVQTNPEGAVLNRIRTSGGEGFHTVTDDENLIYADRMMNVINKITEDKIKKFTKTGDWEPLSIHSSRINGDILVGMIREGEAKVTRYNKTGREIQNIQTDNKGETLYVHPHYITENINGDICTSDIGKQAVVVVDGLGNYRFSYEGYETIFSPYGICTDTVGHILVCDYKEAVYLLDQDGHFLQHIFTKKDLVFPCSVCLDDKNNLYMGNAVTEIVKMYKYLHWV</sequence>
<dbReference type="OrthoDB" id="6105938at2759"/>
<dbReference type="GO" id="GO:0043161">
    <property type="term" value="P:proteasome-mediated ubiquitin-dependent protein catabolic process"/>
    <property type="evidence" value="ECO:0007669"/>
    <property type="project" value="TreeGrafter"/>
</dbReference>
<keyword evidence="1" id="KW-1185">Reference proteome</keyword>
<dbReference type="GO" id="GO:0061630">
    <property type="term" value="F:ubiquitin protein ligase activity"/>
    <property type="evidence" value="ECO:0007669"/>
    <property type="project" value="TreeGrafter"/>
</dbReference>
<dbReference type="Gene3D" id="2.120.10.30">
    <property type="entry name" value="TolB, C-terminal domain"/>
    <property type="match status" value="1"/>
</dbReference>
<dbReference type="Proteomes" id="UP000694844">
    <property type="component" value="Chromosome 2"/>
</dbReference>
<dbReference type="PANTHER" id="PTHR24104">
    <property type="entry name" value="E3 UBIQUITIN-PROTEIN LIGASE NHLRC1-RELATED"/>
    <property type="match status" value="1"/>
</dbReference>
<dbReference type="PANTHER" id="PTHR24104:SF25">
    <property type="entry name" value="PROTEIN LIN-41"/>
    <property type="match status" value="1"/>
</dbReference>
<dbReference type="AlphaFoldDB" id="A0A8B8CFJ0"/>
<dbReference type="InterPro" id="IPR011042">
    <property type="entry name" value="6-blade_b-propeller_TolB-like"/>
</dbReference>
<protein>
    <submittedName>
        <fullName evidence="2">Uncharacterized protein LOC111119002</fullName>
    </submittedName>
</protein>
<dbReference type="GeneID" id="111119002"/>
<dbReference type="GO" id="GO:0008270">
    <property type="term" value="F:zinc ion binding"/>
    <property type="evidence" value="ECO:0007669"/>
    <property type="project" value="UniProtKB-KW"/>
</dbReference>
<organism evidence="1 2">
    <name type="scientific">Crassostrea virginica</name>
    <name type="common">Eastern oyster</name>
    <dbReference type="NCBI Taxonomy" id="6565"/>
    <lineage>
        <taxon>Eukaryota</taxon>
        <taxon>Metazoa</taxon>
        <taxon>Spiralia</taxon>
        <taxon>Lophotrochozoa</taxon>
        <taxon>Mollusca</taxon>
        <taxon>Bivalvia</taxon>
        <taxon>Autobranchia</taxon>
        <taxon>Pteriomorphia</taxon>
        <taxon>Ostreida</taxon>
        <taxon>Ostreoidea</taxon>
        <taxon>Ostreidae</taxon>
        <taxon>Crassostrea</taxon>
    </lineage>
</organism>
<name>A0A8B8CFJ0_CRAVI</name>
<evidence type="ECO:0000313" key="2">
    <source>
        <dbReference type="RefSeq" id="XP_022314465.1"/>
    </source>
</evidence>
<dbReference type="InterPro" id="IPR050952">
    <property type="entry name" value="TRIM-NHL_E3_ligases"/>
</dbReference>
<evidence type="ECO:0000313" key="1">
    <source>
        <dbReference type="Proteomes" id="UP000694844"/>
    </source>
</evidence>
<proteinExistence type="predicted"/>
<accession>A0A8B8CFJ0</accession>
<dbReference type="GO" id="GO:0000209">
    <property type="term" value="P:protein polyubiquitination"/>
    <property type="evidence" value="ECO:0007669"/>
    <property type="project" value="TreeGrafter"/>
</dbReference>
<dbReference type="KEGG" id="cvn:111119002"/>
<reference evidence="2" key="1">
    <citation type="submission" date="2025-08" db="UniProtKB">
        <authorList>
            <consortium name="RefSeq"/>
        </authorList>
    </citation>
    <scope>IDENTIFICATION</scope>
    <source>
        <tissue evidence="2">Whole sample</tissue>
    </source>
</reference>
<dbReference type="RefSeq" id="XP_022314465.1">
    <property type="nucleotide sequence ID" value="XM_022458757.1"/>
</dbReference>
<dbReference type="SUPFAM" id="SSF63829">
    <property type="entry name" value="Calcium-dependent phosphotriesterase"/>
    <property type="match status" value="1"/>
</dbReference>